<dbReference type="Proteomes" id="UP001305779">
    <property type="component" value="Unassembled WGS sequence"/>
</dbReference>
<dbReference type="Gene3D" id="3.40.50.720">
    <property type="entry name" value="NAD(P)-binding Rossmann-like Domain"/>
    <property type="match status" value="1"/>
</dbReference>
<dbReference type="SUPFAM" id="SSF51735">
    <property type="entry name" value="NAD(P)-binding Rossmann-fold domains"/>
    <property type="match status" value="1"/>
</dbReference>
<evidence type="ECO:0000313" key="5">
    <source>
        <dbReference type="EMBL" id="KAK4507796.1"/>
    </source>
</evidence>
<accession>A0ABR0F1H9</accession>
<evidence type="ECO:0000256" key="4">
    <source>
        <dbReference type="RuleBase" id="RU000363"/>
    </source>
</evidence>
<protein>
    <submittedName>
        <fullName evidence="5">Uncharacterized protein</fullName>
    </submittedName>
</protein>
<dbReference type="Pfam" id="PF00106">
    <property type="entry name" value="adh_short"/>
    <property type="match status" value="1"/>
</dbReference>
<dbReference type="Pfam" id="PF13561">
    <property type="entry name" value="adh_short_C2"/>
    <property type="match status" value="1"/>
</dbReference>
<dbReference type="InterPro" id="IPR036291">
    <property type="entry name" value="NAD(P)-bd_dom_sf"/>
</dbReference>
<name>A0ABR0F1H9_ZASCE</name>
<dbReference type="PROSITE" id="PS00061">
    <property type="entry name" value="ADH_SHORT"/>
    <property type="match status" value="1"/>
</dbReference>
<dbReference type="EMBL" id="JAXOVC010000001">
    <property type="protein sequence ID" value="KAK4507796.1"/>
    <property type="molecule type" value="Genomic_DNA"/>
</dbReference>
<dbReference type="InterPro" id="IPR020904">
    <property type="entry name" value="Sc_DH/Rdtase_CS"/>
</dbReference>
<dbReference type="PANTHER" id="PTHR24321:SF15">
    <property type="entry name" value="OXIDOREDUCTASE UCPA"/>
    <property type="match status" value="1"/>
</dbReference>
<comment type="similarity">
    <text evidence="1 4">Belongs to the short-chain dehydrogenases/reductases (SDR) family.</text>
</comment>
<sequence>MSPGRIQGRIALVTGASSGLGRAISLKFAAEGAKVCCVDLYDKPRSKTNVATGKADDFNNRIEGESTIEEIQRLHGNDAAVFVKADVTNAADVENAVAECVNKYGRLDILANNAGISVESTHPMPHGIHELSESDWDKTMAINVKGVFLGCKYGIRQMLKQDPLPGQKDRGWIVNTASIQGLVAYHNTPAYTASKGAVAQLTKQVALDYAPNRIHCNAIAPGFLRTIMTQNLQNDPDKFAEINKAHPFGGMGSPEDVAKAALFLVSDDVAWITGVNLPVDGGYMIM</sequence>
<dbReference type="InterPro" id="IPR002347">
    <property type="entry name" value="SDR_fam"/>
</dbReference>
<keyword evidence="6" id="KW-1185">Reference proteome</keyword>
<proteinExistence type="inferred from homology"/>
<dbReference type="NCBIfam" id="NF005559">
    <property type="entry name" value="PRK07231.1"/>
    <property type="match status" value="1"/>
</dbReference>
<comment type="caution">
    <text evidence="5">The sequence shown here is derived from an EMBL/GenBank/DDBJ whole genome shotgun (WGS) entry which is preliminary data.</text>
</comment>
<evidence type="ECO:0000313" key="6">
    <source>
        <dbReference type="Proteomes" id="UP001305779"/>
    </source>
</evidence>
<evidence type="ECO:0000256" key="2">
    <source>
        <dbReference type="ARBA" id="ARBA00022857"/>
    </source>
</evidence>
<organism evidence="5 6">
    <name type="scientific">Zasmidium cellare</name>
    <name type="common">Wine cellar mold</name>
    <name type="synonym">Racodium cellare</name>
    <dbReference type="NCBI Taxonomy" id="395010"/>
    <lineage>
        <taxon>Eukaryota</taxon>
        <taxon>Fungi</taxon>
        <taxon>Dikarya</taxon>
        <taxon>Ascomycota</taxon>
        <taxon>Pezizomycotina</taxon>
        <taxon>Dothideomycetes</taxon>
        <taxon>Dothideomycetidae</taxon>
        <taxon>Mycosphaerellales</taxon>
        <taxon>Mycosphaerellaceae</taxon>
        <taxon>Zasmidium</taxon>
    </lineage>
</organism>
<dbReference type="PANTHER" id="PTHR24321">
    <property type="entry name" value="DEHYDROGENASES, SHORT CHAIN"/>
    <property type="match status" value="1"/>
</dbReference>
<dbReference type="CDD" id="cd05233">
    <property type="entry name" value="SDR_c"/>
    <property type="match status" value="1"/>
</dbReference>
<gene>
    <name evidence="5" type="ORF">PRZ48_001531</name>
</gene>
<evidence type="ECO:0000256" key="1">
    <source>
        <dbReference type="ARBA" id="ARBA00006484"/>
    </source>
</evidence>
<dbReference type="PRINTS" id="PR00080">
    <property type="entry name" value="SDRFAMILY"/>
</dbReference>
<evidence type="ECO:0000256" key="3">
    <source>
        <dbReference type="ARBA" id="ARBA00023002"/>
    </source>
</evidence>
<reference evidence="5 6" key="1">
    <citation type="journal article" date="2023" name="G3 (Bethesda)">
        <title>A chromosome-level genome assembly of Zasmidium syzygii isolated from banana leaves.</title>
        <authorList>
            <person name="van Westerhoven A.C."/>
            <person name="Mehrabi R."/>
            <person name="Talebi R."/>
            <person name="Steentjes M.B.F."/>
            <person name="Corcolon B."/>
            <person name="Chong P.A."/>
            <person name="Kema G.H.J."/>
            <person name="Seidl M.F."/>
        </authorList>
    </citation>
    <scope>NUCLEOTIDE SEQUENCE [LARGE SCALE GENOMIC DNA]</scope>
    <source>
        <strain evidence="5 6">P124</strain>
    </source>
</reference>
<keyword evidence="2" id="KW-0521">NADP</keyword>
<dbReference type="PRINTS" id="PR00081">
    <property type="entry name" value="GDHRDH"/>
</dbReference>
<keyword evidence="3" id="KW-0560">Oxidoreductase</keyword>